<evidence type="ECO:0000313" key="3">
    <source>
        <dbReference type="Proteomes" id="UP000178367"/>
    </source>
</evidence>
<proteinExistence type="predicted"/>
<feature type="transmembrane region" description="Helical" evidence="1">
    <location>
        <begin position="112"/>
        <end position="130"/>
    </location>
</feature>
<dbReference type="Proteomes" id="UP000178367">
    <property type="component" value="Unassembled WGS sequence"/>
</dbReference>
<dbReference type="EMBL" id="MFGB01000016">
    <property type="protein sequence ID" value="OGF26304.1"/>
    <property type="molecule type" value="Genomic_DNA"/>
</dbReference>
<reference evidence="2 3" key="1">
    <citation type="journal article" date="2016" name="Nat. Commun.">
        <title>Thousands of microbial genomes shed light on interconnected biogeochemical processes in an aquifer system.</title>
        <authorList>
            <person name="Anantharaman K."/>
            <person name="Brown C.T."/>
            <person name="Hug L.A."/>
            <person name="Sharon I."/>
            <person name="Castelle C.J."/>
            <person name="Probst A.J."/>
            <person name="Thomas B.C."/>
            <person name="Singh A."/>
            <person name="Wilkins M.J."/>
            <person name="Karaoz U."/>
            <person name="Brodie E.L."/>
            <person name="Williams K.H."/>
            <person name="Hubbard S.S."/>
            <person name="Banfield J.F."/>
        </authorList>
    </citation>
    <scope>NUCLEOTIDE SEQUENCE [LARGE SCALE GENOMIC DNA]</scope>
</reference>
<evidence type="ECO:0008006" key="4">
    <source>
        <dbReference type="Google" id="ProtNLM"/>
    </source>
</evidence>
<dbReference type="PANTHER" id="PTHR36832:SF1">
    <property type="entry name" value="SLR1174 PROTEIN"/>
    <property type="match status" value="1"/>
</dbReference>
<feature type="transmembrane region" description="Helical" evidence="1">
    <location>
        <begin position="142"/>
        <end position="169"/>
    </location>
</feature>
<evidence type="ECO:0000256" key="1">
    <source>
        <dbReference type="SAM" id="Phobius"/>
    </source>
</evidence>
<feature type="transmembrane region" description="Helical" evidence="1">
    <location>
        <begin position="23"/>
        <end position="43"/>
    </location>
</feature>
<feature type="transmembrane region" description="Helical" evidence="1">
    <location>
        <begin position="230"/>
        <end position="251"/>
    </location>
</feature>
<gene>
    <name evidence="2" type="ORF">A2227_03395</name>
</gene>
<name>A0A1F5SI06_9BACT</name>
<dbReference type="AlphaFoldDB" id="A0A1F5SI06"/>
<feature type="transmembrane region" description="Helical" evidence="1">
    <location>
        <begin position="58"/>
        <end position="76"/>
    </location>
</feature>
<dbReference type="PANTHER" id="PTHR36832">
    <property type="entry name" value="SLR1174 PROTEIN-RELATED"/>
    <property type="match status" value="1"/>
</dbReference>
<evidence type="ECO:0000313" key="2">
    <source>
        <dbReference type="EMBL" id="OGF26304.1"/>
    </source>
</evidence>
<keyword evidence="1" id="KW-0472">Membrane</keyword>
<keyword evidence="1" id="KW-1133">Transmembrane helix</keyword>
<sequence>MYIPASLDGVNKKKNAAVFLKTAVYRMGGTVEILAVLAVWILIFSKRAVLGGLTREEILTYILVGNLIGAATNHLLRRIVVHDISRENLSLLMNSPASYLAKIIIRGFGRNILPFILSVAFQIFLLYFFIDDFKINSDPYYLSVIAVMLVLAFLSELLILYFLHFFVFWSVESAETYNFILRLKSILAGSYFPLVIWPAIVNISLVLPFAYSCFVPAELYLKKIGPGIGLRGICVQAIWIMILYIILKIVWIRKTDRHNIRPKEISIE</sequence>
<dbReference type="Pfam" id="PF06182">
    <property type="entry name" value="ABC2_membrane_6"/>
    <property type="match status" value="1"/>
</dbReference>
<protein>
    <recommendedName>
        <fullName evidence="4">ABC-2 type transporter domain-containing protein</fullName>
    </recommendedName>
</protein>
<dbReference type="STRING" id="1797994.A2227_03395"/>
<keyword evidence="1" id="KW-0812">Transmembrane</keyword>
<comment type="caution">
    <text evidence="2">The sequence shown here is derived from an EMBL/GenBank/DDBJ whole genome shotgun (WGS) entry which is preliminary data.</text>
</comment>
<accession>A0A1F5SI06</accession>
<dbReference type="InterPro" id="IPR010390">
    <property type="entry name" value="ABC-2_transporter-like"/>
</dbReference>
<feature type="transmembrane region" description="Helical" evidence="1">
    <location>
        <begin position="190"/>
        <end position="210"/>
    </location>
</feature>
<organism evidence="2 3">
    <name type="scientific">Candidatus Falkowbacteria bacterium RIFOXYA2_FULL_47_19</name>
    <dbReference type="NCBI Taxonomy" id="1797994"/>
    <lineage>
        <taxon>Bacteria</taxon>
        <taxon>Candidatus Falkowiibacteriota</taxon>
    </lineage>
</organism>